<proteinExistence type="inferred from homology"/>
<comment type="caution">
    <text evidence="12">The sequence shown here is derived from an EMBL/GenBank/DDBJ whole genome shotgun (WGS) entry which is preliminary data.</text>
</comment>
<evidence type="ECO:0000256" key="7">
    <source>
        <dbReference type="ARBA" id="ARBA00022982"/>
    </source>
</evidence>
<organism evidence="12 13">
    <name type="scientific">Prauserella salsuginis</name>
    <dbReference type="NCBI Taxonomy" id="387889"/>
    <lineage>
        <taxon>Bacteria</taxon>
        <taxon>Bacillati</taxon>
        <taxon>Actinomycetota</taxon>
        <taxon>Actinomycetes</taxon>
        <taxon>Pseudonocardiales</taxon>
        <taxon>Pseudonocardiaceae</taxon>
        <taxon>Prauserella</taxon>
        <taxon>Prauserella salsuginis group</taxon>
    </lineage>
</organism>
<dbReference type="EMBL" id="JBHXCV010000003">
    <property type="protein sequence ID" value="MFD6792953.1"/>
    <property type="molecule type" value="Genomic_DNA"/>
</dbReference>
<dbReference type="InterPro" id="IPR039261">
    <property type="entry name" value="FNR_nucleotide-bd"/>
</dbReference>
<comment type="cofactor">
    <cofactor evidence="10">
        <name>[2Fe-2S] cluster</name>
        <dbReference type="ChEBI" id="CHEBI:190135"/>
    </cofactor>
</comment>
<dbReference type="Proteomes" id="UP001598673">
    <property type="component" value="Unassembled WGS sequence"/>
</dbReference>
<dbReference type="RefSeq" id="WP_258937697.1">
    <property type="nucleotide sequence ID" value="NZ_JANBBF010000012.1"/>
</dbReference>
<evidence type="ECO:0000313" key="13">
    <source>
        <dbReference type="Proteomes" id="UP001598673"/>
    </source>
</evidence>
<keyword evidence="4" id="KW-0001">2Fe-2S</keyword>
<comment type="similarity">
    <text evidence="1">Belongs to the PyrK family.</text>
</comment>
<keyword evidence="3" id="KW-0285">Flavoprotein</keyword>
<dbReference type="Gene3D" id="2.10.240.10">
    <property type="entry name" value="Dihydroorotate dehydrogenase, electron transfer subunit"/>
    <property type="match status" value="1"/>
</dbReference>
<protein>
    <submittedName>
        <fullName evidence="12">Dihydroorotate oxidase electron transfer subunit</fullName>
    </submittedName>
</protein>
<evidence type="ECO:0000256" key="8">
    <source>
        <dbReference type="ARBA" id="ARBA00023004"/>
    </source>
</evidence>
<evidence type="ECO:0000256" key="6">
    <source>
        <dbReference type="ARBA" id="ARBA00022827"/>
    </source>
</evidence>
<keyword evidence="13" id="KW-1185">Reference proteome</keyword>
<dbReference type="SUPFAM" id="SSF63380">
    <property type="entry name" value="Riboflavin synthase domain-like"/>
    <property type="match status" value="1"/>
</dbReference>
<keyword evidence="7" id="KW-0249">Electron transport</keyword>
<dbReference type="SUPFAM" id="SSF52343">
    <property type="entry name" value="Ferredoxin reductase-like, C-terminal NADP-linked domain"/>
    <property type="match status" value="1"/>
</dbReference>
<keyword evidence="9" id="KW-0411">Iron-sulfur</keyword>
<keyword evidence="5" id="KW-0479">Metal-binding</keyword>
<sequence length="272" mass="28763">MTAAGVLDVLAGDRSRPRCEQVSVVVNRELSDRYRLLRFRSAAISERARAGQFVMLGPLGRSAPVLPRPMAIYTRDADAGVVDIVYGVVGYGTRALAEMTEGDLLAVTGPLGRGFVIEEGVERVLLVGRGVGICAMTTVAQDLAPTSVQVTAVLSGRNRESVLGQDVLRDCGADVLNVTDANGSSAVDAVRERLVRRFDDDPPQQILTSGSERLTRLAADLGARWNARTLVSVEAHMACGLGYCHGCAVGNGDGATEAPLVCRDGPVFGLRV</sequence>
<dbReference type="Pfam" id="PF10418">
    <property type="entry name" value="DHODB_Fe-S_bind"/>
    <property type="match status" value="1"/>
</dbReference>
<dbReference type="InterPro" id="IPR017927">
    <property type="entry name" value="FAD-bd_FR_type"/>
</dbReference>
<evidence type="ECO:0000256" key="1">
    <source>
        <dbReference type="ARBA" id="ARBA00006422"/>
    </source>
</evidence>
<evidence type="ECO:0000256" key="10">
    <source>
        <dbReference type="ARBA" id="ARBA00034078"/>
    </source>
</evidence>
<accession>A0ABW6G1C1</accession>
<evidence type="ECO:0000256" key="4">
    <source>
        <dbReference type="ARBA" id="ARBA00022714"/>
    </source>
</evidence>
<evidence type="ECO:0000256" key="5">
    <source>
        <dbReference type="ARBA" id="ARBA00022723"/>
    </source>
</evidence>
<dbReference type="Gene3D" id="2.40.30.10">
    <property type="entry name" value="Translation factors"/>
    <property type="match status" value="1"/>
</dbReference>
<evidence type="ECO:0000256" key="3">
    <source>
        <dbReference type="ARBA" id="ARBA00022630"/>
    </source>
</evidence>
<keyword evidence="6" id="KW-0274">FAD</keyword>
<keyword evidence="8" id="KW-0408">Iron</keyword>
<evidence type="ECO:0000259" key="11">
    <source>
        <dbReference type="PROSITE" id="PS51384"/>
    </source>
</evidence>
<feature type="domain" description="FAD-binding FR-type" evidence="11">
    <location>
        <begin position="17"/>
        <end position="117"/>
    </location>
</feature>
<dbReference type="Gene3D" id="3.40.50.80">
    <property type="entry name" value="Nucleotide-binding domain of ferredoxin-NADP reductase (FNR) module"/>
    <property type="match status" value="1"/>
</dbReference>
<dbReference type="InterPro" id="IPR050353">
    <property type="entry name" value="PyrK_electron_transfer"/>
</dbReference>
<dbReference type="PROSITE" id="PS51384">
    <property type="entry name" value="FAD_FR"/>
    <property type="match status" value="1"/>
</dbReference>
<dbReference type="PANTHER" id="PTHR43513:SF3">
    <property type="entry name" value="DIHYDROOROTATE DEHYDROGENASE B (NAD(+)), ELECTRON TRANSFER SUBUNIT-RELATED"/>
    <property type="match status" value="1"/>
</dbReference>
<evidence type="ECO:0000313" key="12">
    <source>
        <dbReference type="EMBL" id="MFD6792953.1"/>
    </source>
</evidence>
<keyword evidence="2" id="KW-0813">Transport</keyword>
<dbReference type="InterPro" id="IPR019480">
    <property type="entry name" value="Dihydroorotate_DH_Fe-S-bd"/>
</dbReference>
<dbReference type="PIRSF" id="PIRSF006816">
    <property type="entry name" value="Cyc3_hyd_g"/>
    <property type="match status" value="1"/>
</dbReference>
<reference evidence="12 13" key="1">
    <citation type="submission" date="2024-09" db="EMBL/GenBank/DDBJ databases">
        <title>The Natural Products Discovery Center: Release of the First 8490 Sequenced Strains for Exploring Actinobacteria Biosynthetic Diversity.</title>
        <authorList>
            <person name="Kalkreuter E."/>
            <person name="Kautsar S.A."/>
            <person name="Yang D."/>
            <person name="Bader C.D."/>
            <person name="Teijaro C.N."/>
            <person name="Fluegel L."/>
            <person name="Davis C.M."/>
            <person name="Simpson J.R."/>
            <person name="Lauterbach L."/>
            <person name="Steele A.D."/>
            <person name="Gui C."/>
            <person name="Meng S."/>
            <person name="Li G."/>
            <person name="Viehrig K."/>
            <person name="Ye F."/>
            <person name="Su P."/>
            <person name="Kiefer A.F."/>
            <person name="Nichols A."/>
            <person name="Cepeda A.J."/>
            <person name="Yan W."/>
            <person name="Fan B."/>
            <person name="Jiang Y."/>
            <person name="Adhikari A."/>
            <person name="Zheng C.-J."/>
            <person name="Schuster L."/>
            <person name="Cowan T.M."/>
            <person name="Smanski M.J."/>
            <person name="Chevrette M.G."/>
            <person name="De Carvalho L.P.S."/>
            <person name="Shen B."/>
        </authorList>
    </citation>
    <scope>NUCLEOTIDE SEQUENCE [LARGE SCALE GENOMIC DNA]</scope>
    <source>
        <strain evidence="12 13">NPDC060353</strain>
    </source>
</reference>
<name>A0ABW6G1C1_9PSEU</name>
<dbReference type="InterPro" id="IPR037117">
    <property type="entry name" value="Dihydroorotate_DH_ele_sf"/>
</dbReference>
<evidence type="ECO:0000256" key="2">
    <source>
        <dbReference type="ARBA" id="ARBA00022448"/>
    </source>
</evidence>
<dbReference type="PANTHER" id="PTHR43513">
    <property type="entry name" value="DIHYDROOROTATE DEHYDROGENASE B (NAD(+)), ELECTRON TRANSFER SUBUNIT"/>
    <property type="match status" value="1"/>
</dbReference>
<evidence type="ECO:0000256" key="9">
    <source>
        <dbReference type="ARBA" id="ARBA00023014"/>
    </source>
</evidence>
<dbReference type="InterPro" id="IPR012165">
    <property type="entry name" value="Cyt_c3_hydrogenase_gsu"/>
</dbReference>
<gene>
    <name evidence="12" type="ORF">ACFWGY_06415</name>
</gene>
<dbReference type="InterPro" id="IPR017938">
    <property type="entry name" value="Riboflavin_synthase-like_b-brl"/>
</dbReference>